<dbReference type="Proteomes" id="UP000281061">
    <property type="component" value="Unassembled WGS sequence"/>
</dbReference>
<feature type="compositionally biased region" description="Basic residues" evidence="1">
    <location>
        <begin position="239"/>
        <end position="248"/>
    </location>
</feature>
<feature type="compositionally biased region" description="Basic residues" evidence="1">
    <location>
        <begin position="255"/>
        <end position="277"/>
    </location>
</feature>
<reference evidence="3 4" key="1">
    <citation type="submission" date="2018-10" db="EMBL/GenBank/DDBJ databases">
        <title>Genome sequences of five Lactobacillus pentosus strains isolated from brines of traditionally fermented spanish-style green table olives and differences between them.</title>
        <authorList>
            <person name="Jimenez Diaz R."/>
        </authorList>
    </citation>
    <scope>NUCLEOTIDE SEQUENCE [LARGE SCALE GENOMIC DNA]</scope>
    <source>
        <strain evidence="3 4">IG8</strain>
    </source>
</reference>
<dbReference type="RefSeq" id="WP_122212062.1">
    <property type="nucleotide sequence ID" value="NZ_RDCH01000078.1"/>
</dbReference>
<organism evidence="3 4">
    <name type="scientific">Lactiplantibacillus pentosus</name>
    <name type="common">Lactobacillus pentosus</name>
    <dbReference type="NCBI Taxonomy" id="1589"/>
    <lineage>
        <taxon>Bacteria</taxon>
        <taxon>Bacillati</taxon>
        <taxon>Bacillota</taxon>
        <taxon>Bacilli</taxon>
        <taxon>Lactobacillales</taxon>
        <taxon>Lactobacillaceae</taxon>
        <taxon>Lactiplantibacillus</taxon>
    </lineage>
</organism>
<evidence type="ECO:0008006" key="5">
    <source>
        <dbReference type="Google" id="ProtNLM"/>
    </source>
</evidence>
<sequence>MKKLTTVVATLALALPLTATPFVGATSARAATATPKTTHPLDKVSHFRATSVHVQHATTLTTIQFAADRASATTTPAKTKIAPKTTYTATKTIILTTGKHATTAYTLISKHGKVLGWVKTVDLAKPVTHPKATTKPTPKRNAKAAKHATNKRTPARKAAPTAKKITLVAKHPKTSIKATTKATHPKANKTVTKATKRAPKLTIKPASSTKTAEKAIQKTTKKVTRKATKKANRQATKNITKKVTKKVGPKVTSKATKKAAPKATKKVTKLAAKKHSTLKPTAAHPTHKTSIKASAKL</sequence>
<name>A0AB37RDV2_LACPE</name>
<accession>A0AB37RDV2</accession>
<proteinExistence type="predicted"/>
<feature type="signal peptide" evidence="2">
    <location>
        <begin position="1"/>
        <end position="19"/>
    </location>
</feature>
<gene>
    <name evidence="3" type="ORF">D6U17_12680</name>
</gene>
<keyword evidence="2" id="KW-0732">Signal</keyword>
<evidence type="ECO:0000256" key="2">
    <source>
        <dbReference type="SAM" id="SignalP"/>
    </source>
</evidence>
<feature type="compositionally biased region" description="Basic residues" evidence="1">
    <location>
        <begin position="219"/>
        <end position="232"/>
    </location>
</feature>
<comment type="caution">
    <text evidence="3">The sequence shown here is derived from an EMBL/GenBank/DDBJ whole genome shotgun (WGS) entry which is preliminary data.</text>
</comment>
<evidence type="ECO:0000313" key="3">
    <source>
        <dbReference type="EMBL" id="RMW52401.1"/>
    </source>
</evidence>
<feature type="chain" id="PRO_5044241260" description="Extracellular protein" evidence="2">
    <location>
        <begin position="20"/>
        <end position="297"/>
    </location>
</feature>
<feature type="compositionally biased region" description="Basic residues" evidence="1">
    <location>
        <begin position="137"/>
        <end position="155"/>
    </location>
</feature>
<evidence type="ECO:0000313" key="4">
    <source>
        <dbReference type="Proteomes" id="UP000281061"/>
    </source>
</evidence>
<feature type="region of interest" description="Disordered" evidence="1">
    <location>
        <begin position="128"/>
        <end position="297"/>
    </location>
</feature>
<dbReference type="EMBL" id="RDCL01000090">
    <property type="protein sequence ID" value="RMW52401.1"/>
    <property type="molecule type" value="Genomic_DNA"/>
</dbReference>
<protein>
    <recommendedName>
        <fullName evidence="5">Extracellular protein</fullName>
    </recommendedName>
</protein>
<dbReference type="AlphaFoldDB" id="A0AB37RDV2"/>
<evidence type="ECO:0000256" key="1">
    <source>
        <dbReference type="SAM" id="MobiDB-lite"/>
    </source>
</evidence>